<dbReference type="Proteomes" id="UP000815325">
    <property type="component" value="Unassembled WGS sequence"/>
</dbReference>
<evidence type="ECO:0000259" key="5">
    <source>
        <dbReference type="Pfam" id="PF08541"/>
    </source>
</evidence>
<dbReference type="InterPro" id="IPR012392">
    <property type="entry name" value="3-ktacl-CoA_syn"/>
</dbReference>
<proteinExistence type="inferred from homology"/>
<keyword evidence="3" id="KW-0808">Transferase</keyword>
<evidence type="ECO:0000313" key="7">
    <source>
        <dbReference type="Proteomes" id="UP000815325"/>
    </source>
</evidence>
<dbReference type="EC" id="2.3.1.199" evidence="2"/>
<dbReference type="SUPFAM" id="SSF53901">
    <property type="entry name" value="Thiolase-like"/>
    <property type="match status" value="2"/>
</dbReference>
<dbReference type="Gene3D" id="3.40.47.10">
    <property type="match status" value="1"/>
</dbReference>
<evidence type="ECO:0000313" key="6">
    <source>
        <dbReference type="EMBL" id="KAF5834043.1"/>
    </source>
</evidence>
<feature type="domain" description="FAE" evidence="4">
    <location>
        <begin position="36"/>
        <end position="149"/>
    </location>
</feature>
<gene>
    <name evidence="6" type="ORF">DUNSADRAFT_9434</name>
</gene>
<dbReference type="InterPro" id="IPR013747">
    <property type="entry name" value="ACP_syn_III_C"/>
</dbReference>
<evidence type="ECO:0000256" key="3">
    <source>
        <dbReference type="ARBA" id="ARBA00022679"/>
    </source>
</evidence>
<organism evidence="6 7">
    <name type="scientific">Dunaliella salina</name>
    <name type="common">Green alga</name>
    <name type="synonym">Protococcus salinus</name>
    <dbReference type="NCBI Taxonomy" id="3046"/>
    <lineage>
        <taxon>Eukaryota</taxon>
        <taxon>Viridiplantae</taxon>
        <taxon>Chlorophyta</taxon>
        <taxon>core chlorophytes</taxon>
        <taxon>Chlorophyceae</taxon>
        <taxon>CS clade</taxon>
        <taxon>Chlamydomonadales</taxon>
        <taxon>Dunaliellaceae</taxon>
        <taxon>Dunaliella</taxon>
    </lineage>
</organism>
<comment type="similarity">
    <text evidence="1">Belongs to the thiolase-like superfamily. Chalcone/stilbene synthases family.</text>
</comment>
<dbReference type="InterPro" id="IPR016039">
    <property type="entry name" value="Thiolase-like"/>
</dbReference>
<evidence type="ECO:0000256" key="2">
    <source>
        <dbReference type="ARBA" id="ARBA00012307"/>
    </source>
</evidence>
<reference evidence="6" key="1">
    <citation type="submission" date="2017-08" db="EMBL/GenBank/DDBJ databases">
        <authorList>
            <person name="Polle J.E."/>
            <person name="Barry K."/>
            <person name="Cushman J."/>
            <person name="Schmutz J."/>
            <person name="Tran D."/>
            <person name="Hathwaick L.T."/>
            <person name="Yim W.C."/>
            <person name="Jenkins J."/>
            <person name="Mckie-Krisberg Z.M."/>
            <person name="Prochnik S."/>
            <person name="Lindquist E."/>
            <person name="Dockter R.B."/>
            <person name="Adam C."/>
            <person name="Molina H."/>
            <person name="Bunkerborg J."/>
            <person name="Jin E."/>
            <person name="Buchheim M."/>
            <person name="Magnuson J."/>
        </authorList>
    </citation>
    <scope>NUCLEOTIDE SEQUENCE</scope>
    <source>
        <strain evidence="6">CCAP 19/18</strain>
    </source>
</reference>
<evidence type="ECO:0000256" key="1">
    <source>
        <dbReference type="ARBA" id="ARBA00005531"/>
    </source>
</evidence>
<evidence type="ECO:0000259" key="4">
    <source>
        <dbReference type="Pfam" id="PF08392"/>
    </source>
</evidence>
<sequence>MRGRNRRFGWSLYLNDLQKGSGTVSAEFTPLFTELGPTPSASSMIVNHFGMRQDIQSYSLGGMGCGTGVLGISLVKDLLKHAGNFSLISRDDEVRPICMKSLGLKQRMGGAAIMLSNRAGMAARAHYQLEHATRVHTASDDEAYACMSWGPDKPPLNFHPPDASASIIFMRKLGVYSTTDAIHTLQDGINGVYLGRDVVKHAGNALTRCLRKITPRLLTWGQMAEAGYLAAKDYLSAWLPTAKAQAAEQQELERPKGLAAYKPDFTRCVDHFAIHAGGYAVLKGVQQGMALPNATMLPSFAAMRDFGNTSCSTTWYIMAYLESMGAVRKGERVLQIGMGGGMK</sequence>
<feature type="non-terminal residue" evidence="6">
    <location>
        <position position="343"/>
    </location>
</feature>
<name>A0ABQ7GHG5_DUNSA</name>
<dbReference type="Pfam" id="PF08541">
    <property type="entry name" value="ACP_syn_III_C"/>
    <property type="match status" value="1"/>
</dbReference>
<dbReference type="Pfam" id="PF08392">
    <property type="entry name" value="FAE1_CUT1_RppA"/>
    <property type="match status" value="1"/>
</dbReference>
<protein>
    <recommendedName>
        <fullName evidence="2">very-long-chain 3-oxoacyl-CoA synthase</fullName>
        <ecNumber evidence="2">2.3.1.199</ecNumber>
    </recommendedName>
</protein>
<keyword evidence="7" id="KW-1185">Reference proteome</keyword>
<accession>A0ABQ7GHG5</accession>
<feature type="domain" description="Beta-ketoacyl-[acyl-carrier-protein] synthase III C-terminal" evidence="5">
    <location>
        <begin position="269"/>
        <end position="342"/>
    </location>
</feature>
<dbReference type="InterPro" id="IPR013601">
    <property type="entry name" value="FAE1_typ3_polyketide_synth"/>
</dbReference>
<dbReference type="PANTHER" id="PTHR31561">
    <property type="entry name" value="3-KETOACYL-COA SYNTHASE"/>
    <property type="match status" value="1"/>
</dbReference>
<dbReference type="EMBL" id="MU069778">
    <property type="protein sequence ID" value="KAF5834043.1"/>
    <property type="molecule type" value="Genomic_DNA"/>
</dbReference>
<comment type="caution">
    <text evidence="6">The sequence shown here is derived from an EMBL/GenBank/DDBJ whole genome shotgun (WGS) entry which is preliminary data.</text>
</comment>